<sequence>MTALRRQAIMQPKRPPQAENPSSGILTQGIYTHNMGIDVPII</sequence>
<dbReference type="Proteomes" id="UP000016491">
    <property type="component" value="Unassembled WGS sequence"/>
</dbReference>
<organism evidence="2 3">
    <name type="scientific">[Clostridium] symbiosum ATCC 14940</name>
    <dbReference type="NCBI Taxonomy" id="411472"/>
    <lineage>
        <taxon>Bacteria</taxon>
        <taxon>Bacillati</taxon>
        <taxon>Bacillota</taxon>
        <taxon>Clostridia</taxon>
        <taxon>Lachnospirales</taxon>
        <taxon>Lachnospiraceae</taxon>
        <taxon>Otoolea</taxon>
    </lineage>
</organism>
<evidence type="ECO:0000313" key="2">
    <source>
        <dbReference type="EMBL" id="ERI74464.1"/>
    </source>
</evidence>
<dbReference type="EMBL" id="AWSU01000324">
    <property type="protein sequence ID" value="ERI74464.1"/>
    <property type="molecule type" value="Genomic_DNA"/>
</dbReference>
<feature type="region of interest" description="Disordered" evidence="1">
    <location>
        <begin position="1"/>
        <end position="27"/>
    </location>
</feature>
<dbReference type="AlphaFoldDB" id="A0ABC9TT63"/>
<evidence type="ECO:0000256" key="1">
    <source>
        <dbReference type="SAM" id="MobiDB-lite"/>
    </source>
</evidence>
<accession>A0ABC9TT63</accession>
<protein>
    <submittedName>
        <fullName evidence="2">Uncharacterized protein</fullName>
    </submittedName>
</protein>
<evidence type="ECO:0000313" key="3">
    <source>
        <dbReference type="Proteomes" id="UP000016491"/>
    </source>
</evidence>
<gene>
    <name evidence="2" type="ORF">CLOSYM_03987</name>
</gene>
<comment type="caution">
    <text evidence="2">The sequence shown here is derived from an EMBL/GenBank/DDBJ whole genome shotgun (WGS) entry which is preliminary data.</text>
</comment>
<name>A0ABC9TT63_CLOSY</name>
<reference evidence="2 3" key="1">
    <citation type="submission" date="2013-07" db="EMBL/GenBank/DDBJ databases">
        <authorList>
            <person name="Weinstock G."/>
            <person name="Sodergren E."/>
            <person name="Wylie T."/>
            <person name="Fulton L."/>
            <person name="Fulton R."/>
            <person name="Fronick C."/>
            <person name="O'Laughlin M."/>
            <person name="Godfrey J."/>
            <person name="Miner T."/>
            <person name="Herter B."/>
            <person name="Appelbaum E."/>
            <person name="Cordes M."/>
            <person name="Lek S."/>
            <person name="Wollam A."/>
            <person name="Pepin K.H."/>
            <person name="Palsikar V.B."/>
            <person name="Mitreva M."/>
            <person name="Wilson R.K."/>
        </authorList>
    </citation>
    <scope>NUCLEOTIDE SEQUENCE [LARGE SCALE GENOMIC DNA]</scope>
    <source>
        <strain evidence="2 3">ATCC 14940</strain>
    </source>
</reference>
<proteinExistence type="predicted"/>